<evidence type="ECO:0000256" key="5">
    <source>
        <dbReference type="PROSITE-ProRule" id="PRU00335"/>
    </source>
</evidence>
<dbReference type="InterPro" id="IPR050109">
    <property type="entry name" value="HTH-type_TetR-like_transc_reg"/>
</dbReference>
<dbReference type="EMBL" id="JAFLHG010000012">
    <property type="protein sequence ID" value="MBT8798992.1"/>
    <property type="molecule type" value="Genomic_DNA"/>
</dbReference>
<feature type="domain" description="HTH tetR-type" evidence="6">
    <location>
        <begin position="4"/>
        <end position="64"/>
    </location>
</feature>
<dbReference type="SUPFAM" id="SSF46689">
    <property type="entry name" value="Homeodomain-like"/>
    <property type="match status" value="1"/>
</dbReference>
<dbReference type="InterPro" id="IPR001647">
    <property type="entry name" value="HTH_TetR"/>
</dbReference>
<evidence type="ECO:0000313" key="7">
    <source>
        <dbReference type="EMBL" id="MBT8798992.1"/>
    </source>
</evidence>
<keyword evidence="2" id="KW-0805">Transcription regulation</keyword>
<evidence type="ECO:0000256" key="4">
    <source>
        <dbReference type="ARBA" id="ARBA00023163"/>
    </source>
</evidence>
<dbReference type="PANTHER" id="PTHR30055">
    <property type="entry name" value="HTH-TYPE TRANSCRIPTIONAL REGULATOR RUTR"/>
    <property type="match status" value="1"/>
</dbReference>
<keyword evidence="8" id="KW-1185">Reference proteome</keyword>
<keyword evidence="4" id="KW-0804">Transcription</keyword>
<evidence type="ECO:0000313" key="8">
    <source>
        <dbReference type="Proteomes" id="UP000740605"/>
    </source>
</evidence>
<keyword evidence="1" id="KW-0678">Repressor</keyword>
<dbReference type="SUPFAM" id="SSF48498">
    <property type="entry name" value="Tetracyclin repressor-like, C-terminal domain"/>
    <property type="match status" value="1"/>
</dbReference>
<dbReference type="PANTHER" id="PTHR30055:SF223">
    <property type="entry name" value="HTH-TYPE TRANSCRIPTIONAL REGULATOR UIDR"/>
    <property type="match status" value="1"/>
</dbReference>
<dbReference type="PROSITE" id="PS50977">
    <property type="entry name" value="HTH_TETR_2"/>
    <property type="match status" value="1"/>
</dbReference>
<evidence type="ECO:0000256" key="3">
    <source>
        <dbReference type="ARBA" id="ARBA00023125"/>
    </source>
</evidence>
<gene>
    <name evidence="7" type="ORF">J0P97_13060</name>
</gene>
<evidence type="ECO:0000256" key="2">
    <source>
        <dbReference type="ARBA" id="ARBA00023015"/>
    </source>
</evidence>
<feature type="DNA-binding region" description="H-T-H motif" evidence="5">
    <location>
        <begin position="27"/>
        <end position="46"/>
    </location>
</feature>
<dbReference type="Pfam" id="PF13977">
    <property type="entry name" value="TetR_C_6"/>
    <property type="match status" value="1"/>
</dbReference>
<dbReference type="InterPro" id="IPR039538">
    <property type="entry name" value="BetI_C"/>
</dbReference>
<dbReference type="Gene3D" id="1.10.357.10">
    <property type="entry name" value="Tetracycline Repressor, domain 2"/>
    <property type="match status" value="1"/>
</dbReference>
<comment type="caution">
    <text evidence="7">The sequence shown here is derived from an EMBL/GenBank/DDBJ whole genome shotgun (WGS) entry which is preliminary data.</text>
</comment>
<dbReference type="Pfam" id="PF00440">
    <property type="entry name" value="TetR_N"/>
    <property type="match status" value="1"/>
</dbReference>
<evidence type="ECO:0000259" key="6">
    <source>
        <dbReference type="PROSITE" id="PS50977"/>
    </source>
</evidence>
<protein>
    <submittedName>
        <fullName evidence="7">TetR family transcriptional regulator C-terminal domain-containing protein</fullName>
    </submittedName>
</protein>
<dbReference type="InterPro" id="IPR009057">
    <property type="entry name" value="Homeodomain-like_sf"/>
</dbReference>
<proteinExistence type="predicted"/>
<evidence type="ECO:0000256" key="1">
    <source>
        <dbReference type="ARBA" id="ARBA00022491"/>
    </source>
</evidence>
<name>A0ABS5XWT5_9MICO</name>
<organism evidence="7 8">
    <name type="scientific">Microbacterium flavum</name>
    <dbReference type="NCBI Taxonomy" id="415216"/>
    <lineage>
        <taxon>Bacteria</taxon>
        <taxon>Bacillati</taxon>
        <taxon>Actinomycetota</taxon>
        <taxon>Actinomycetes</taxon>
        <taxon>Micrococcales</taxon>
        <taxon>Microbacteriaceae</taxon>
        <taxon>Microbacterium</taxon>
    </lineage>
</organism>
<sequence>MATEHREQELADAALRIVARDGLAALSFRAVASESGWSLGAVQKAFTSKRELIAATLRRAEQSTETAAGPPAQPDLRTWLSRLVLGALPLDAERRAAVVVGTAFADQAAFDDDIAAAIRVRNDGIRSQLERLCAWRRTEGELHARLSDAQIVRALLAFAGGLAAELLYTPADPAAITDLVENTVTALLAD</sequence>
<dbReference type="Proteomes" id="UP000740605">
    <property type="component" value="Unassembled WGS sequence"/>
</dbReference>
<dbReference type="RefSeq" id="WP_215488224.1">
    <property type="nucleotide sequence ID" value="NZ_BAAAPJ010000003.1"/>
</dbReference>
<reference evidence="7 8" key="1">
    <citation type="submission" date="2021-03" db="EMBL/GenBank/DDBJ databases">
        <title>Microbacterium pauli sp. nov., isolated from microfiltered milk.</title>
        <authorList>
            <person name="Bellassi P."/>
            <person name="Fontana A."/>
            <person name="Callegari M.L."/>
            <person name="Lorenzo M."/>
            <person name="Cappa F."/>
        </authorList>
    </citation>
    <scope>NUCLEOTIDE SEQUENCE [LARGE SCALE GENOMIC DNA]</scope>
    <source>
        <strain evidence="7 8">DSM 18909</strain>
    </source>
</reference>
<dbReference type="InterPro" id="IPR036271">
    <property type="entry name" value="Tet_transcr_reg_TetR-rel_C_sf"/>
</dbReference>
<keyword evidence="3 5" id="KW-0238">DNA-binding</keyword>
<accession>A0ABS5XWT5</accession>